<dbReference type="PANTHER" id="PTHR37261:SF1">
    <property type="entry name" value="40S RIBOSOMAL PROTEIN S27"/>
    <property type="match status" value="1"/>
</dbReference>
<dbReference type="Proteomes" id="UP001346149">
    <property type="component" value="Unassembled WGS sequence"/>
</dbReference>
<keyword evidence="3" id="KW-1185">Reference proteome</keyword>
<proteinExistence type="predicted"/>
<feature type="compositionally biased region" description="Basic and acidic residues" evidence="1">
    <location>
        <begin position="131"/>
        <end position="145"/>
    </location>
</feature>
<evidence type="ECO:0000313" key="3">
    <source>
        <dbReference type="Proteomes" id="UP001346149"/>
    </source>
</evidence>
<sequence length="813" mass="89498">MGSARELEKGWNFATNWSITGGSLGDSVTVESSASPIDEAAVVEAPQSPLVLSPPPSAAPGPCEITVKFPQRYEMRQVYIRSTSRVYEIYYSPKQLDDDEYLCTVRCGVAVKDRAPDMCLTEESSPTCLRATKEGSDEERCKDDNSNSNDDEWVQVKDLNSAADSDGTTSFLLKKNYVNMDFYEATAEISDAEPCVSLTLRLLSIQSEGCVYVDEVYIFVDPVDPNSEIQEHKLENPTGNTLLSMLVPSLLQLSRSKGTNLLSEKGFVDSSSDQEQTRSGREMTNQEEISERPELHSSLMVNKKGVKSEVANTGYPVAEPVHQISQNPYIVKTSEAPYGQIETVLEQLISRVSRIEGLFMRFEENMLKPIRNIEARMQHVEQQLEALADKKFKTGEHSSKKFVAPEYSPSDSNTNSLYGNVSEHHDNGELGLDKQDILDKLVVPPEDDDPESSAQLHPCFKITAPDFSPDDDQEEDLMVETQAMTDSQNAKRQPVSIEDALASALAGFLSSTSIQPQECSQSPAVLRTSEFPNEDKSYEENASSRVQFDAAPDSSVSLNATDDMELSKISSSVSVNYEETIEEIGKETDGLGRPSNEESSSEAREMMDDAAKQVMESTSSYFIVPKADDGEAITETSSVLIPNDYDASKVLHQTESSFSFHCEEEELEIKDSAHADTSASEVLKENSEKDILHDVLAISQSAHVLDFGTPILDVKFDLQPRGASKSLLESLFGNTSESDIAIPSVGVFEGPSFQHQNYLIETDDANRLEPAANSCFALDMEYSGLQVSLDPDFEKLQDDSICQRGAGSEGSLI</sequence>
<protein>
    <submittedName>
        <fullName evidence="2">Uncharacterized protein</fullName>
    </submittedName>
</protein>
<feature type="region of interest" description="Disordered" evidence="1">
    <location>
        <begin position="264"/>
        <end position="295"/>
    </location>
</feature>
<dbReference type="AlphaFoldDB" id="A0AAN7QZR5"/>
<feature type="region of interest" description="Disordered" evidence="1">
    <location>
        <begin position="585"/>
        <end position="606"/>
    </location>
</feature>
<feature type="region of interest" description="Disordered" evidence="1">
    <location>
        <begin position="512"/>
        <end position="557"/>
    </location>
</feature>
<organism evidence="2 3">
    <name type="scientific">Trapa natans</name>
    <name type="common">Water chestnut</name>
    <dbReference type="NCBI Taxonomy" id="22666"/>
    <lineage>
        <taxon>Eukaryota</taxon>
        <taxon>Viridiplantae</taxon>
        <taxon>Streptophyta</taxon>
        <taxon>Embryophyta</taxon>
        <taxon>Tracheophyta</taxon>
        <taxon>Spermatophyta</taxon>
        <taxon>Magnoliopsida</taxon>
        <taxon>eudicotyledons</taxon>
        <taxon>Gunneridae</taxon>
        <taxon>Pentapetalae</taxon>
        <taxon>rosids</taxon>
        <taxon>malvids</taxon>
        <taxon>Myrtales</taxon>
        <taxon>Lythraceae</taxon>
        <taxon>Trapa</taxon>
    </lineage>
</organism>
<evidence type="ECO:0000256" key="1">
    <source>
        <dbReference type="SAM" id="MobiDB-lite"/>
    </source>
</evidence>
<accession>A0AAN7QZR5</accession>
<name>A0AAN7QZR5_TRANT</name>
<gene>
    <name evidence="2" type="ORF">SAY86_001716</name>
</gene>
<comment type="caution">
    <text evidence="2">The sequence shown here is derived from an EMBL/GenBank/DDBJ whole genome shotgun (WGS) entry which is preliminary data.</text>
</comment>
<dbReference type="PANTHER" id="PTHR37261">
    <property type="entry name" value="40S RIBOSOMAL PROTEIN S27"/>
    <property type="match status" value="1"/>
</dbReference>
<feature type="region of interest" description="Disordered" evidence="1">
    <location>
        <begin position="130"/>
        <end position="149"/>
    </location>
</feature>
<feature type="compositionally biased region" description="Polar residues" evidence="1">
    <location>
        <begin position="514"/>
        <end position="523"/>
    </location>
</feature>
<reference evidence="2 3" key="1">
    <citation type="journal article" date="2023" name="Hortic Res">
        <title>Pangenome of water caltrop reveals structural variations and asymmetric subgenome divergence after allopolyploidization.</title>
        <authorList>
            <person name="Zhang X."/>
            <person name="Chen Y."/>
            <person name="Wang L."/>
            <person name="Yuan Y."/>
            <person name="Fang M."/>
            <person name="Shi L."/>
            <person name="Lu R."/>
            <person name="Comes H.P."/>
            <person name="Ma Y."/>
            <person name="Chen Y."/>
            <person name="Huang G."/>
            <person name="Zhou Y."/>
            <person name="Zheng Z."/>
            <person name="Qiu Y."/>
        </authorList>
    </citation>
    <scope>NUCLEOTIDE SEQUENCE [LARGE SCALE GENOMIC DNA]</scope>
    <source>
        <strain evidence="2">F231</strain>
    </source>
</reference>
<evidence type="ECO:0000313" key="2">
    <source>
        <dbReference type="EMBL" id="KAK4785027.1"/>
    </source>
</evidence>
<dbReference type="EMBL" id="JAXQNO010000013">
    <property type="protein sequence ID" value="KAK4785027.1"/>
    <property type="molecule type" value="Genomic_DNA"/>
</dbReference>